<dbReference type="InterPro" id="IPR058240">
    <property type="entry name" value="rSAM_sf"/>
</dbReference>
<dbReference type="InterPro" id="IPR006158">
    <property type="entry name" value="Cobalamin-bd"/>
</dbReference>
<evidence type="ECO:0000256" key="4">
    <source>
        <dbReference type="ARBA" id="ARBA00023004"/>
    </source>
</evidence>
<evidence type="ECO:0000256" key="5">
    <source>
        <dbReference type="ARBA" id="ARBA00023014"/>
    </source>
</evidence>
<dbReference type="Pfam" id="PF04055">
    <property type="entry name" value="Radical_SAM"/>
    <property type="match status" value="1"/>
</dbReference>
<dbReference type="AlphaFoldDB" id="A0A6I2L7V4"/>
<dbReference type="SMART" id="SM00729">
    <property type="entry name" value="Elp3"/>
    <property type="match status" value="1"/>
</dbReference>
<dbReference type="GO" id="GO:0005829">
    <property type="term" value="C:cytosol"/>
    <property type="evidence" value="ECO:0007669"/>
    <property type="project" value="TreeGrafter"/>
</dbReference>
<comment type="cofactor">
    <cofactor evidence="1">
        <name>[4Fe-4S] cluster</name>
        <dbReference type="ChEBI" id="CHEBI:49883"/>
    </cofactor>
</comment>
<dbReference type="PANTHER" id="PTHR43409">
    <property type="entry name" value="ANAEROBIC MAGNESIUM-PROTOPORPHYRIN IX MONOMETHYL ESTER CYCLASE-RELATED"/>
    <property type="match status" value="1"/>
</dbReference>
<evidence type="ECO:0000313" key="7">
    <source>
        <dbReference type="EMBL" id="MRW93287.1"/>
    </source>
</evidence>
<comment type="caution">
    <text evidence="7">The sequence shown here is derived from an EMBL/GenBank/DDBJ whole genome shotgun (WGS) entry which is preliminary data.</text>
</comment>
<accession>A0A6I2L7V4</accession>
<keyword evidence="5" id="KW-0411">Iron-sulfur</keyword>
<evidence type="ECO:0000256" key="1">
    <source>
        <dbReference type="ARBA" id="ARBA00001966"/>
    </source>
</evidence>
<dbReference type="SFLD" id="SFLDG01082">
    <property type="entry name" value="B12-binding_domain_containing"/>
    <property type="match status" value="1"/>
</dbReference>
<dbReference type="EMBL" id="WKJK01000016">
    <property type="protein sequence ID" value="MRW93287.1"/>
    <property type="molecule type" value="Genomic_DNA"/>
</dbReference>
<name>A0A6I2L7V4_9BURK</name>
<dbReference type="GO" id="GO:0051536">
    <property type="term" value="F:iron-sulfur cluster binding"/>
    <property type="evidence" value="ECO:0007669"/>
    <property type="project" value="UniProtKB-KW"/>
</dbReference>
<dbReference type="SUPFAM" id="SSF102114">
    <property type="entry name" value="Radical SAM enzymes"/>
    <property type="match status" value="1"/>
</dbReference>
<reference evidence="7 8" key="1">
    <citation type="submission" date="2019-11" db="EMBL/GenBank/DDBJ databases">
        <title>Novel species isolated from a subtropical stream in China.</title>
        <authorList>
            <person name="Lu H."/>
        </authorList>
    </citation>
    <scope>NUCLEOTIDE SEQUENCE [LARGE SCALE GENOMIC DNA]</scope>
    <source>
        <strain evidence="7 8">FT80W</strain>
    </source>
</reference>
<gene>
    <name evidence="7" type="ORF">GJ699_25185</name>
</gene>
<dbReference type="Gene3D" id="3.20.20.70">
    <property type="entry name" value="Aldolase class I"/>
    <property type="match status" value="1"/>
</dbReference>
<dbReference type="InterPro" id="IPR023984">
    <property type="entry name" value="rSAM_ocin_1"/>
</dbReference>
<evidence type="ECO:0000256" key="2">
    <source>
        <dbReference type="ARBA" id="ARBA00022691"/>
    </source>
</evidence>
<keyword evidence="3" id="KW-0479">Metal-binding</keyword>
<dbReference type="NCBIfam" id="TIGR03975">
    <property type="entry name" value="rSAM_ocin_1"/>
    <property type="match status" value="1"/>
</dbReference>
<feature type="domain" description="B12-binding" evidence="6">
    <location>
        <begin position="89"/>
        <end position="227"/>
    </location>
</feature>
<evidence type="ECO:0000256" key="3">
    <source>
        <dbReference type="ARBA" id="ARBA00022723"/>
    </source>
</evidence>
<dbReference type="PANTHER" id="PTHR43409:SF7">
    <property type="entry name" value="BLL1977 PROTEIN"/>
    <property type="match status" value="1"/>
</dbReference>
<dbReference type="GO" id="GO:0003824">
    <property type="term" value="F:catalytic activity"/>
    <property type="evidence" value="ECO:0007669"/>
    <property type="project" value="InterPro"/>
</dbReference>
<organism evidence="7 8">
    <name type="scientific">Duganella guangzhouensis</name>
    <dbReference type="NCBI Taxonomy" id="2666084"/>
    <lineage>
        <taxon>Bacteria</taxon>
        <taxon>Pseudomonadati</taxon>
        <taxon>Pseudomonadota</taxon>
        <taxon>Betaproteobacteria</taxon>
        <taxon>Burkholderiales</taxon>
        <taxon>Oxalobacteraceae</taxon>
        <taxon>Telluria group</taxon>
        <taxon>Duganella</taxon>
    </lineage>
</organism>
<dbReference type="PROSITE" id="PS51332">
    <property type="entry name" value="B12_BINDING"/>
    <property type="match status" value="1"/>
</dbReference>
<dbReference type="GO" id="GO:0031419">
    <property type="term" value="F:cobalamin binding"/>
    <property type="evidence" value="ECO:0007669"/>
    <property type="project" value="InterPro"/>
</dbReference>
<keyword evidence="8" id="KW-1185">Reference proteome</keyword>
<protein>
    <submittedName>
        <fullName evidence="7">RiPP maturation radical SAM protein 1</fullName>
    </submittedName>
</protein>
<dbReference type="InterPro" id="IPR007197">
    <property type="entry name" value="rSAM"/>
</dbReference>
<dbReference type="InterPro" id="IPR013785">
    <property type="entry name" value="Aldolase_TIM"/>
</dbReference>
<proteinExistence type="predicted"/>
<dbReference type="InterPro" id="IPR051198">
    <property type="entry name" value="BchE-like"/>
</dbReference>
<dbReference type="InterPro" id="IPR006638">
    <property type="entry name" value="Elp3/MiaA/NifB-like_rSAM"/>
</dbReference>
<dbReference type="RefSeq" id="WP_154381543.1">
    <property type="nucleotide sequence ID" value="NZ_WKJK01000016.1"/>
</dbReference>
<keyword evidence="2" id="KW-0949">S-adenosyl-L-methionine</keyword>
<evidence type="ECO:0000259" key="6">
    <source>
        <dbReference type="PROSITE" id="PS51332"/>
    </source>
</evidence>
<dbReference type="SFLD" id="SFLDS00029">
    <property type="entry name" value="Radical_SAM"/>
    <property type="match status" value="1"/>
</dbReference>
<dbReference type="Gene3D" id="3.40.50.280">
    <property type="entry name" value="Cobalamin-binding domain"/>
    <property type="match status" value="1"/>
</dbReference>
<keyword evidence="4" id="KW-0408">Iron</keyword>
<dbReference type="Proteomes" id="UP000433309">
    <property type="component" value="Unassembled WGS sequence"/>
</dbReference>
<dbReference type="SFLD" id="SFLDF00324">
    <property type="entry name" value="bacteriocin_maturation"/>
    <property type="match status" value="1"/>
</dbReference>
<dbReference type="GO" id="GO:0046872">
    <property type="term" value="F:metal ion binding"/>
    <property type="evidence" value="ECO:0007669"/>
    <property type="project" value="UniProtKB-KW"/>
</dbReference>
<evidence type="ECO:0000313" key="8">
    <source>
        <dbReference type="Proteomes" id="UP000433309"/>
    </source>
</evidence>
<sequence length="634" mass="70972">MMTLEQTITPPLSSKPAPSFKLALVCMPFASADRPSIQLGLLGAIAEQAGFEVDLLHFNLDLSAQLGPELYEQLCERRAHMTGEWLFGPAAFGAATPADEAAFLRDFPSELSWIEGLGKQADYLTELRQRILPRFIARSFEAIDWSAYRLVGFSSMFQQNVASLALARRIKDACRDVAIVFGGANMEGEMGREYARAFDFLDYVVSGEADLAFPALLRAIARGERLPRIGGVTARGGASLVDGGESQPVLNLDALPVPNYAPYFEHANQLGLGEHYSPTWTLPYESSRGCWWGQKHHCTFCGLNGNGMVYRAKQAPRMLAELAELADKHRICSFMAVDNILDLDYVKQLFGPIEQARLDYCFFYEVKANLTREQIHALYRGGVRRVQPGIESLSTPILKLMRKGSTMLQNVRCLKWCAYYGIGVNWNLIWGFPGETSADYQRELEVLRCLTHFEPPVAGGRIWLERFSPHFNDPAFPVTEMRAEASYAHVYPSHVDLMKAAYFFDYEMGDTVSSAVHAATNQHIEQWKQAWREGVRPRLAYRRIDGAILIDFNRGPGQSGTYRISGVNAEIYTYCSETMRSPAQVADHLLTLSDDNQFELADIRDALDEFCGAGLMLGEDDKYLSLALPANPNW</sequence>